<dbReference type="GO" id="GO:0005506">
    <property type="term" value="F:iron ion binding"/>
    <property type="evidence" value="ECO:0007669"/>
    <property type="project" value="TreeGrafter"/>
</dbReference>
<dbReference type="GO" id="GO:0051604">
    <property type="term" value="P:protein maturation"/>
    <property type="evidence" value="ECO:0007669"/>
    <property type="project" value="TreeGrafter"/>
</dbReference>
<protein>
    <submittedName>
        <fullName evidence="4">Hydrogenase formation protein HypD</fullName>
    </submittedName>
</protein>
<dbReference type="PANTHER" id="PTHR30149">
    <property type="entry name" value="HYDROGENASE PROTEIN ASSEMBLY PROTEIN HYPD"/>
    <property type="match status" value="1"/>
</dbReference>
<dbReference type="PIRSF" id="PIRSF005622">
    <property type="entry name" value="Hydrgn_mat_hypD"/>
    <property type="match status" value="1"/>
</dbReference>
<dbReference type="EMBL" id="LVVT01000001">
    <property type="protein sequence ID" value="TQS84724.1"/>
    <property type="molecule type" value="Genomic_DNA"/>
</dbReference>
<evidence type="ECO:0000256" key="3">
    <source>
        <dbReference type="ARBA" id="ARBA00023004"/>
    </source>
</evidence>
<dbReference type="PANTHER" id="PTHR30149:SF0">
    <property type="entry name" value="HYDROGENASE MATURATION FACTOR HYPD"/>
    <property type="match status" value="1"/>
</dbReference>
<dbReference type="OMA" id="FICPGHV"/>
<dbReference type="GeneID" id="41323253"/>
<dbReference type="Pfam" id="PF01924">
    <property type="entry name" value="HypD"/>
    <property type="match status" value="1"/>
</dbReference>
<comment type="similarity">
    <text evidence="1">Belongs to the HypD family.</text>
</comment>
<keyword evidence="2" id="KW-0479">Metal-binding</keyword>
<dbReference type="AlphaFoldDB" id="A0A8J8TFJ5"/>
<evidence type="ECO:0000256" key="2">
    <source>
        <dbReference type="ARBA" id="ARBA00022723"/>
    </source>
</evidence>
<dbReference type="Proteomes" id="UP000752814">
    <property type="component" value="Unassembled WGS sequence"/>
</dbReference>
<evidence type="ECO:0000313" key="4">
    <source>
        <dbReference type="EMBL" id="TQS84724.1"/>
    </source>
</evidence>
<dbReference type="InterPro" id="IPR042244">
    <property type="entry name" value="HypD_2_sf"/>
</dbReference>
<dbReference type="RefSeq" id="WP_020448723.1">
    <property type="nucleotide sequence ID" value="NZ_CAYAXV010000006.1"/>
</dbReference>
<sequence>MFKLRDEDAAKKIIELIKKENVNLRFMHVCGTHQDTLVRFGIEQMLKDTGVEIRQGPGCPVCVTTADEIADAITLANSGVTIAVFGDMMKVPTPIGSLADAKSNGADVRIVYSIEDAVRLSSEVDKMVFMAIGFETTSPTTAAVMVEDLPENFSVYSCHRILLPALQAIINMGEFHIDGLIEPGHVAVITGTKIFDEFSVKYNIPQVVTGFEPLDLLMATYMLVKQIKEGRADVENEYKRLVKPEGNVKAFNLVNEVFKPVDRAWRGFPMIPLSAYDLREKYDDHNARKIYEDLLSKRAPVKEEIGGCRCGEMLRGIIDPEQCPAFGKACNPRYPMGPCMVSREGGCNIAFRYHGKL</sequence>
<dbReference type="Gene3D" id="6.10.20.100">
    <property type="match status" value="1"/>
</dbReference>
<keyword evidence="3" id="KW-0408">Iron</keyword>
<dbReference type="GO" id="GO:0051539">
    <property type="term" value="F:4 iron, 4 sulfur cluster binding"/>
    <property type="evidence" value="ECO:0007669"/>
    <property type="project" value="TreeGrafter"/>
</dbReference>
<dbReference type="InterPro" id="IPR002780">
    <property type="entry name" value="Hyd_form_HypD"/>
</dbReference>
<comment type="caution">
    <text evidence="4">The sequence shown here is derived from an EMBL/GenBank/DDBJ whole genome shotgun (WGS) entry which is preliminary data.</text>
</comment>
<proteinExistence type="inferred from homology"/>
<accession>A0A8J8TFJ5</accession>
<gene>
    <name evidence="4" type="ORF">A3207_01445</name>
</gene>
<organism evidence="4 5">
    <name type="scientific">Candidatus Methanomassiliicoccus intestinalis</name>
    <dbReference type="NCBI Taxonomy" id="1406512"/>
    <lineage>
        <taxon>Archaea</taxon>
        <taxon>Methanobacteriati</taxon>
        <taxon>Thermoplasmatota</taxon>
        <taxon>Thermoplasmata</taxon>
        <taxon>Methanomassiliicoccales</taxon>
        <taxon>Methanomassiliicoccaceae</taxon>
        <taxon>Methanomassiliicoccus</taxon>
    </lineage>
</organism>
<name>A0A8J8TFJ5_9ARCH</name>
<dbReference type="NCBIfam" id="TIGR00075">
    <property type="entry name" value="hypD"/>
    <property type="match status" value="1"/>
</dbReference>
<dbReference type="Gene3D" id="3.40.50.11750">
    <property type="entry name" value="HypD, alpha/beta domain 1"/>
    <property type="match status" value="2"/>
</dbReference>
<evidence type="ECO:0000313" key="5">
    <source>
        <dbReference type="Proteomes" id="UP000752814"/>
    </source>
</evidence>
<evidence type="ECO:0000256" key="1">
    <source>
        <dbReference type="ARBA" id="ARBA00007888"/>
    </source>
</evidence>
<reference evidence="4" key="1">
    <citation type="submission" date="2016-03" db="EMBL/GenBank/DDBJ databases">
        <authorList>
            <person name="Borrel G."/>
            <person name="Mccann A."/>
            <person name="O'Toole P.W."/>
        </authorList>
    </citation>
    <scope>NUCLEOTIDE SEQUENCE</scope>
    <source>
        <strain evidence="4">183</strain>
    </source>
</reference>
<dbReference type="GO" id="GO:0070025">
    <property type="term" value="F:carbon monoxide binding"/>
    <property type="evidence" value="ECO:0007669"/>
    <property type="project" value="TreeGrafter"/>
</dbReference>
<dbReference type="InterPro" id="IPR042243">
    <property type="entry name" value="HypD_1"/>
</dbReference>